<organism evidence="1 2">
    <name type="scientific">Virgibacillus siamensis</name>
    <dbReference type="NCBI Taxonomy" id="480071"/>
    <lineage>
        <taxon>Bacteria</taxon>
        <taxon>Bacillati</taxon>
        <taxon>Bacillota</taxon>
        <taxon>Bacilli</taxon>
        <taxon>Bacillales</taxon>
        <taxon>Bacillaceae</taxon>
        <taxon>Virgibacillus</taxon>
    </lineage>
</organism>
<proteinExistence type="predicted"/>
<reference evidence="1 2" key="1">
    <citation type="journal article" date="2019" name="Int. J. Syst. Evol. Microbiol.">
        <title>The Global Catalogue of Microorganisms (GCM) 10K type strain sequencing project: providing services to taxonomists for standard genome sequencing and annotation.</title>
        <authorList>
            <consortium name="The Broad Institute Genomics Platform"/>
            <consortium name="The Broad Institute Genome Sequencing Center for Infectious Disease"/>
            <person name="Wu L."/>
            <person name="Ma J."/>
        </authorList>
    </citation>
    <scope>NUCLEOTIDE SEQUENCE [LARGE SCALE GENOMIC DNA]</scope>
    <source>
        <strain evidence="1 2">JCM 15395</strain>
    </source>
</reference>
<evidence type="ECO:0000313" key="2">
    <source>
        <dbReference type="Proteomes" id="UP001500866"/>
    </source>
</evidence>
<protein>
    <submittedName>
        <fullName evidence="1">Uncharacterized protein</fullName>
    </submittedName>
</protein>
<sequence length="69" mass="7798">MHPTQLDNKFVGQQDQLYGREYSELVGDGILHSSPTDLGSVFIAGYLAAFEIRNLKRDCIDFHNKTINV</sequence>
<dbReference type="Proteomes" id="UP001500866">
    <property type="component" value="Unassembled WGS sequence"/>
</dbReference>
<dbReference type="RefSeq" id="WP_343814252.1">
    <property type="nucleotide sequence ID" value="NZ_BAAADS010000018.1"/>
</dbReference>
<name>A0ABN1GCM6_9BACI</name>
<accession>A0ABN1GCM6</accession>
<comment type="caution">
    <text evidence="1">The sequence shown here is derived from an EMBL/GenBank/DDBJ whole genome shotgun (WGS) entry which is preliminary data.</text>
</comment>
<keyword evidence="2" id="KW-1185">Reference proteome</keyword>
<dbReference type="EMBL" id="BAAADS010000018">
    <property type="protein sequence ID" value="GAA0608666.1"/>
    <property type="molecule type" value="Genomic_DNA"/>
</dbReference>
<evidence type="ECO:0000313" key="1">
    <source>
        <dbReference type="EMBL" id="GAA0608666.1"/>
    </source>
</evidence>
<gene>
    <name evidence="1" type="ORF">GCM10009001_27520</name>
</gene>